<evidence type="ECO:0000259" key="10">
    <source>
        <dbReference type="Pfam" id="PF13953"/>
    </source>
</evidence>
<dbReference type="Gene3D" id="2.60.40.3110">
    <property type="match status" value="1"/>
</dbReference>
<dbReference type="PROSITE" id="PS01151">
    <property type="entry name" value="FIMBRIAL_USHER"/>
    <property type="match status" value="1"/>
</dbReference>
<evidence type="ECO:0000256" key="6">
    <source>
        <dbReference type="ARBA" id="ARBA00022729"/>
    </source>
</evidence>
<comment type="similarity">
    <text evidence="2 9">Belongs to the fimbrial export usher family.</text>
</comment>
<dbReference type="GO" id="GO:0015473">
    <property type="term" value="F:fimbrial usher porin activity"/>
    <property type="evidence" value="ECO:0007669"/>
    <property type="project" value="InterPro"/>
</dbReference>
<dbReference type="InterPro" id="IPR018030">
    <property type="entry name" value="Fimbrial_membr_usher_CS"/>
</dbReference>
<keyword evidence="8 9" id="KW-0998">Cell outer membrane</keyword>
<dbReference type="EMBL" id="UGYB01000001">
    <property type="protein sequence ID" value="SUI04688.1"/>
    <property type="molecule type" value="Genomic_DNA"/>
</dbReference>
<dbReference type="PANTHER" id="PTHR30451">
    <property type="entry name" value="OUTER MEMBRANE USHER PROTEIN"/>
    <property type="match status" value="1"/>
</dbReference>
<dbReference type="SUPFAM" id="SSF141729">
    <property type="entry name" value="FimD N-terminal domain-like"/>
    <property type="match status" value="1"/>
</dbReference>
<comment type="subcellular location">
    <subcellularLocation>
        <location evidence="1 9">Cell outer membrane</location>
        <topology evidence="1 9">Multi-pass membrane protein</topology>
    </subcellularLocation>
</comment>
<feature type="domain" description="PapC N-terminal" evidence="11">
    <location>
        <begin position="58"/>
        <end position="202"/>
    </location>
</feature>
<evidence type="ECO:0000259" key="11">
    <source>
        <dbReference type="Pfam" id="PF13954"/>
    </source>
</evidence>
<evidence type="ECO:0000256" key="8">
    <source>
        <dbReference type="ARBA" id="ARBA00023237"/>
    </source>
</evidence>
<sequence length="864" mass="95562">MHSKPVRESPAFRLFIKKKDFMNNTIKTSVKRLFILIKQSLCPVIITTVTLTPAWAVEFNTGMIDAEDKANVDLSQFEKKGFIPIGKYIASVEINKRKLPNAWSFEWIEADNESGSQVCLTKDDLTAFGFADEFIQQLRPINPQGCLDIASKPELVVRLNKAEMVVTITAPLAWMKYQATNWTPPEFWDDGIAGFILDYNIYASQYDPNDGDKSQNISSYGTLGFNLGAWRLRSDYQYDKSYEDGHSTGSNSSMDRTYLFRPIPSISSKLTLGQYDLNSDLYDTFHFTGASLESDDNMLPPDLQGYAPQITGIAQTNAKVTVTQNGRMVYQTTVAPGPFNITDIGDTFQGQLDVTVEEEDGRKSTFQVGASSIPFLTRKGQVRYKASTGKPTSVGQTDVNNPMFWTGEFSWGWTGDTSLYGGALLTADDYQAATAGVGFNLNSFGSLSFDVTRAEATLRGENSENNKKQRGYSYRVNYAKRFEATGSQVTFAGYRFSDKEYVTMSEYLTARSGDDSQNNEKENYVISFNQYIESLAVNAYLNLTRNTYWDDSASTNYTVSVSRNFDIGSLKGISSSLSIGRSTWDDREETQYYLSFTIPLEQSRSISWYMQKNGSDSMSQTLSYYDSSDRNNTWNISASGDESDFRKAEPAIRGSYQHYSPYGRLSVNGSVQPNAYNSFTAGWNGSFTATRYGMALHDNSNGNDARMMVDADGIAGVPLSDRRTVTNMMGVAVTNSVSDYTTSTVRVDSDKLPDGVDITNSVISTTLTEGAIGYAKLNATKGYQILGVVRLADGRYPPLGVTVVDIASGKDVGLVAEDGYAYLSGLQEDSTLRLQWGNNVCELTPPNQSNADGKAIILPCKTVN</sequence>
<organism evidence="12 13">
    <name type="scientific">Salmonella enterica subsp. indica</name>
    <dbReference type="NCBI Taxonomy" id="59207"/>
    <lineage>
        <taxon>Bacteria</taxon>
        <taxon>Pseudomonadati</taxon>
        <taxon>Pseudomonadota</taxon>
        <taxon>Gammaproteobacteria</taxon>
        <taxon>Enterobacterales</taxon>
        <taxon>Enterobacteriaceae</taxon>
        <taxon>Salmonella</taxon>
    </lineage>
</organism>
<gene>
    <name evidence="12" type="primary">papC_2</name>
    <name evidence="12" type="ORF">NCTC12420_04553</name>
</gene>
<keyword evidence="6" id="KW-0732">Signal</keyword>
<dbReference type="Pfam" id="PF13954">
    <property type="entry name" value="PapC_N"/>
    <property type="match status" value="1"/>
</dbReference>
<feature type="domain" description="PapC-like C-terminal" evidence="10">
    <location>
        <begin position="790"/>
        <end position="841"/>
    </location>
</feature>
<dbReference type="Gene3D" id="3.10.20.410">
    <property type="match status" value="1"/>
</dbReference>
<evidence type="ECO:0000256" key="3">
    <source>
        <dbReference type="ARBA" id="ARBA00022448"/>
    </source>
</evidence>
<dbReference type="InterPro" id="IPR037224">
    <property type="entry name" value="PapC_N_sf"/>
</dbReference>
<evidence type="ECO:0000256" key="9">
    <source>
        <dbReference type="RuleBase" id="RU003884"/>
    </source>
</evidence>
<dbReference type="GO" id="GO:0009297">
    <property type="term" value="P:pilus assembly"/>
    <property type="evidence" value="ECO:0007669"/>
    <property type="project" value="InterPro"/>
</dbReference>
<dbReference type="InterPro" id="IPR000015">
    <property type="entry name" value="Fimb_usher"/>
</dbReference>
<evidence type="ECO:0000256" key="7">
    <source>
        <dbReference type="ARBA" id="ARBA00023136"/>
    </source>
</evidence>
<dbReference type="Pfam" id="PF13953">
    <property type="entry name" value="PapC_C"/>
    <property type="match status" value="1"/>
</dbReference>
<protein>
    <submittedName>
        <fullName evidence="12">Fimbrial usher protein</fullName>
    </submittedName>
</protein>
<dbReference type="FunFam" id="2.60.40.3110:FF:000001">
    <property type="entry name" value="Putative fimbrial outer membrane usher"/>
    <property type="match status" value="1"/>
</dbReference>
<dbReference type="Gene3D" id="2.60.40.2610">
    <property type="entry name" value="Outer membrane usher protein FimD, plug domain"/>
    <property type="match status" value="1"/>
</dbReference>
<keyword evidence="4" id="KW-1134">Transmembrane beta strand</keyword>
<dbReference type="GO" id="GO:0009279">
    <property type="term" value="C:cell outer membrane"/>
    <property type="evidence" value="ECO:0007669"/>
    <property type="project" value="UniProtKB-SubCell"/>
</dbReference>
<accession>A0A379XW29</accession>
<dbReference type="PANTHER" id="PTHR30451:SF4">
    <property type="entry name" value="OUTER MEMBRANE USHER PROTEIN YQIG-RELATED"/>
    <property type="match status" value="1"/>
</dbReference>
<keyword evidence="9" id="KW-1029">Fimbrium biogenesis</keyword>
<evidence type="ECO:0000313" key="13">
    <source>
        <dbReference type="Proteomes" id="UP000254220"/>
    </source>
</evidence>
<keyword evidence="7 9" id="KW-0472">Membrane</keyword>
<dbReference type="Pfam" id="PF00577">
    <property type="entry name" value="Usher"/>
    <property type="match status" value="1"/>
</dbReference>
<dbReference type="Gene3D" id="2.60.40.2070">
    <property type="match status" value="1"/>
</dbReference>
<evidence type="ECO:0000256" key="5">
    <source>
        <dbReference type="ARBA" id="ARBA00022692"/>
    </source>
</evidence>
<keyword evidence="3 9" id="KW-0813">Transport</keyword>
<dbReference type="AlphaFoldDB" id="A0A379XW29"/>
<evidence type="ECO:0000256" key="1">
    <source>
        <dbReference type="ARBA" id="ARBA00004571"/>
    </source>
</evidence>
<dbReference type="InterPro" id="IPR025949">
    <property type="entry name" value="PapC-like_C"/>
</dbReference>
<evidence type="ECO:0000256" key="2">
    <source>
        <dbReference type="ARBA" id="ARBA00008064"/>
    </source>
</evidence>
<dbReference type="InterPro" id="IPR043142">
    <property type="entry name" value="PapC-like_C_sf"/>
</dbReference>
<name>A0A379XW29_SALER</name>
<dbReference type="InterPro" id="IPR042186">
    <property type="entry name" value="FimD_plug_dom"/>
</dbReference>
<reference evidence="12 13" key="1">
    <citation type="submission" date="2018-06" db="EMBL/GenBank/DDBJ databases">
        <authorList>
            <consortium name="Pathogen Informatics"/>
            <person name="Doyle S."/>
        </authorList>
    </citation>
    <scope>NUCLEOTIDE SEQUENCE [LARGE SCALE GENOMIC DNA]</scope>
    <source>
        <strain evidence="12 13">NCTC12420</strain>
    </source>
</reference>
<evidence type="ECO:0000313" key="12">
    <source>
        <dbReference type="EMBL" id="SUI04688.1"/>
    </source>
</evidence>
<evidence type="ECO:0000256" key="4">
    <source>
        <dbReference type="ARBA" id="ARBA00022452"/>
    </source>
</evidence>
<keyword evidence="5 9" id="KW-0812">Transmembrane</keyword>
<proteinExistence type="inferred from homology"/>
<dbReference type="Proteomes" id="UP000254220">
    <property type="component" value="Unassembled WGS sequence"/>
</dbReference>
<dbReference type="InterPro" id="IPR025885">
    <property type="entry name" value="PapC_N"/>
</dbReference>